<dbReference type="GO" id="GO:0003700">
    <property type="term" value="F:DNA-binding transcription factor activity"/>
    <property type="evidence" value="ECO:0007669"/>
    <property type="project" value="InterPro"/>
</dbReference>
<dbReference type="KEGG" id="mcos:GM418_25935"/>
<dbReference type="InterPro" id="IPR013325">
    <property type="entry name" value="RNA_pol_sigma_r2"/>
</dbReference>
<proteinExistence type="predicted"/>
<dbReference type="Gene3D" id="1.10.1740.10">
    <property type="match status" value="1"/>
</dbReference>
<evidence type="ECO:0008006" key="3">
    <source>
        <dbReference type="Google" id="ProtNLM"/>
    </source>
</evidence>
<dbReference type="AlphaFoldDB" id="A0A6I6JV60"/>
<accession>A0A6I6JV60</accession>
<evidence type="ECO:0000313" key="2">
    <source>
        <dbReference type="Proteomes" id="UP000428260"/>
    </source>
</evidence>
<dbReference type="SUPFAM" id="SSF88946">
    <property type="entry name" value="Sigma2 domain of RNA polymerase sigma factors"/>
    <property type="match status" value="1"/>
</dbReference>
<organism evidence="1 2">
    <name type="scientific">Maribellus comscasis</name>
    <dbReference type="NCBI Taxonomy" id="2681766"/>
    <lineage>
        <taxon>Bacteria</taxon>
        <taxon>Pseudomonadati</taxon>
        <taxon>Bacteroidota</taxon>
        <taxon>Bacteroidia</taxon>
        <taxon>Marinilabiliales</taxon>
        <taxon>Prolixibacteraceae</taxon>
        <taxon>Maribellus</taxon>
    </lineage>
</organism>
<dbReference type="Proteomes" id="UP000428260">
    <property type="component" value="Chromosome"/>
</dbReference>
<reference evidence="1 2" key="1">
    <citation type="submission" date="2019-11" db="EMBL/GenBank/DDBJ databases">
        <authorList>
            <person name="Zheng R.K."/>
            <person name="Sun C.M."/>
        </authorList>
    </citation>
    <scope>NUCLEOTIDE SEQUENCE [LARGE SCALE GENOMIC DNA]</scope>
    <source>
        <strain evidence="1 2">WC007</strain>
    </source>
</reference>
<sequence length="77" mass="9292">MTRIEKNKNQVEDKFYWLKVWIQFKSGDQSAFEEIYSEYADTLFNFGLKLTADQDLVKDSIQDLFINLFRYKINILI</sequence>
<protein>
    <recommendedName>
        <fullName evidence="3">RNA polymerase sigma-70 region 2 domain-containing protein</fullName>
    </recommendedName>
</protein>
<keyword evidence="2" id="KW-1185">Reference proteome</keyword>
<dbReference type="RefSeq" id="WP_158870390.1">
    <property type="nucleotide sequence ID" value="NZ_CP046401.1"/>
</dbReference>
<evidence type="ECO:0000313" key="1">
    <source>
        <dbReference type="EMBL" id="QGY46976.1"/>
    </source>
</evidence>
<dbReference type="EMBL" id="CP046401">
    <property type="protein sequence ID" value="QGY46976.1"/>
    <property type="molecule type" value="Genomic_DNA"/>
</dbReference>
<dbReference type="GO" id="GO:0006352">
    <property type="term" value="P:DNA-templated transcription initiation"/>
    <property type="evidence" value="ECO:0007669"/>
    <property type="project" value="InterPro"/>
</dbReference>
<name>A0A6I6JV60_9BACT</name>
<gene>
    <name evidence="1" type="ORF">GM418_25935</name>
</gene>